<dbReference type="InterPro" id="IPR009071">
    <property type="entry name" value="HMG_box_dom"/>
</dbReference>
<evidence type="ECO:0000256" key="2">
    <source>
        <dbReference type="SAM" id="MobiDB-lite"/>
    </source>
</evidence>
<accession>A0A397UQR2</accession>
<gene>
    <name evidence="4" type="ORF">C2G38_2100746</name>
</gene>
<dbReference type="PROSITE" id="PS50118">
    <property type="entry name" value="HMG_BOX_2"/>
    <property type="match status" value="2"/>
</dbReference>
<feature type="domain" description="HMG box" evidence="3">
    <location>
        <begin position="91"/>
        <end position="159"/>
    </location>
</feature>
<feature type="compositionally biased region" description="Basic residues" evidence="2">
    <location>
        <begin position="67"/>
        <end position="78"/>
    </location>
</feature>
<proteinExistence type="predicted"/>
<keyword evidence="1" id="KW-0238">DNA-binding</keyword>
<dbReference type="Proteomes" id="UP000266673">
    <property type="component" value="Unassembled WGS sequence"/>
</dbReference>
<evidence type="ECO:0000256" key="1">
    <source>
        <dbReference type="PROSITE-ProRule" id="PRU00267"/>
    </source>
</evidence>
<feature type="DNA-binding region" description="HMG box" evidence="1">
    <location>
        <begin position="91"/>
        <end position="159"/>
    </location>
</feature>
<dbReference type="GO" id="GO:0005634">
    <property type="term" value="C:nucleus"/>
    <property type="evidence" value="ECO:0007669"/>
    <property type="project" value="UniProtKB-UniRule"/>
</dbReference>
<dbReference type="EMBL" id="QKWP01001015">
    <property type="protein sequence ID" value="RIB12540.1"/>
    <property type="molecule type" value="Genomic_DNA"/>
</dbReference>
<keyword evidence="1" id="KW-0539">Nucleus</keyword>
<evidence type="ECO:0000259" key="3">
    <source>
        <dbReference type="PROSITE" id="PS50118"/>
    </source>
</evidence>
<feature type="compositionally biased region" description="Low complexity" evidence="2">
    <location>
        <begin position="41"/>
        <end position="54"/>
    </location>
</feature>
<dbReference type="AlphaFoldDB" id="A0A397UQR2"/>
<reference evidence="4 5" key="1">
    <citation type="submission" date="2018-06" db="EMBL/GenBank/DDBJ databases">
        <title>Comparative genomics reveals the genomic features of Rhizophagus irregularis, R. cerebriforme, R. diaphanum and Gigaspora rosea, and their symbiotic lifestyle signature.</title>
        <authorList>
            <person name="Morin E."/>
            <person name="San Clemente H."/>
            <person name="Chen E.C.H."/>
            <person name="De La Providencia I."/>
            <person name="Hainaut M."/>
            <person name="Kuo A."/>
            <person name="Kohler A."/>
            <person name="Murat C."/>
            <person name="Tang N."/>
            <person name="Roy S."/>
            <person name="Loubradou J."/>
            <person name="Henrissat B."/>
            <person name="Grigoriev I.V."/>
            <person name="Corradi N."/>
            <person name="Roux C."/>
            <person name="Martin F.M."/>
        </authorList>
    </citation>
    <scope>NUCLEOTIDE SEQUENCE [LARGE SCALE GENOMIC DNA]</scope>
    <source>
        <strain evidence="4 5">DAOM 194757</strain>
    </source>
</reference>
<feature type="domain" description="HMG box" evidence="3">
    <location>
        <begin position="193"/>
        <end position="257"/>
    </location>
</feature>
<keyword evidence="5" id="KW-1185">Reference proteome</keyword>
<dbReference type="SUPFAM" id="SSF47095">
    <property type="entry name" value="HMG-box"/>
    <property type="match status" value="2"/>
</dbReference>
<feature type="DNA-binding region" description="HMG box" evidence="1">
    <location>
        <begin position="193"/>
        <end position="257"/>
    </location>
</feature>
<dbReference type="Gene3D" id="1.10.30.10">
    <property type="entry name" value="High mobility group box domain"/>
    <property type="match status" value="2"/>
</dbReference>
<dbReference type="Pfam" id="PF00505">
    <property type="entry name" value="HMG_box"/>
    <property type="match status" value="2"/>
</dbReference>
<evidence type="ECO:0000313" key="4">
    <source>
        <dbReference type="EMBL" id="RIB12540.1"/>
    </source>
</evidence>
<feature type="region of interest" description="Disordered" evidence="2">
    <location>
        <begin position="40"/>
        <end position="94"/>
    </location>
</feature>
<dbReference type="SMART" id="SM00398">
    <property type="entry name" value="HMG"/>
    <property type="match status" value="2"/>
</dbReference>
<dbReference type="PANTHER" id="PTHR47658:SF1">
    <property type="entry name" value="MEIOSIS INITIATOR PROTEIN"/>
    <property type="match status" value="1"/>
</dbReference>
<protein>
    <submittedName>
        <fullName evidence="4">High mobility group box domain-containing protein</fullName>
    </submittedName>
</protein>
<dbReference type="GO" id="GO:0003677">
    <property type="term" value="F:DNA binding"/>
    <property type="evidence" value="ECO:0007669"/>
    <property type="project" value="UniProtKB-UniRule"/>
</dbReference>
<organism evidence="4 5">
    <name type="scientific">Gigaspora rosea</name>
    <dbReference type="NCBI Taxonomy" id="44941"/>
    <lineage>
        <taxon>Eukaryota</taxon>
        <taxon>Fungi</taxon>
        <taxon>Fungi incertae sedis</taxon>
        <taxon>Mucoromycota</taxon>
        <taxon>Glomeromycotina</taxon>
        <taxon>Glomeromycetes</taxon>
        <taxon>Diversisporales</taxon>
        <taxon>Gigasporaceae</taxon>
        <taxon>Gigaspora</taxon>
    </lineage>
</organism>
<comment type="caution">
    <text evidence="4">The sequence shown here is derived from an EMBL/GenBank/DDBJ whole genome shotgun (WGS) entry which is preliminary data.</text>
</comment>
<dbReference type="STRING" id="44941.A0A397UQR2"/>
<dbReference type="InterPro" id="IPR036910">
    <property type="entry name" value="HMG_box_dom_sf"/>
</dbReference>
<dbReference type="OrthoDB" id="5550281at2759"/>
<dbReference type="PANTHER" id="PTHR47658">
    <property type="entry name" value="HIGH MOBILITY GROUP B PROTEIN 12-RELATED"/>
    <property type="match status" value="1"/>
</dbReference>
<evidence type="ECO:0000313" key="5">
    <source>
        <dbReference type="Proteomes" id="UP000266673"/>
    </source>
</evidence>
<sequence length="261" mass="30238">MEKFVRLPTISLTPIRQGFRLPSLAGFSVVFLRQYAAAKNSTRTKTPKSTTTKPRTTKQKNVGTKKSTAKTRTKPKPVKPKDDNGPIPEGPKNPGTPYTMFYADFYNQFKPDNPTLKVTEIGKIAGERWRSMPHNEKETYLEKYRNAKSKFEDDFKAWKESLTSKEIAKVNEHRKLAKSKGKHVKLLKDSRKPKRPKTPFIQFITTNKNFDESKTLIEQTQELVERWKSMSPEEKKPFEDLYAQDKAVYDSQILVYKKSLE</sequence>
<name>A0A397UQR2_9GLOM</name>